<accession>A0A550CX45</accession>
<keyword evidence="3" id="KW-1185">Reference proteome</keyword>
<dbReference type="STRING" id="97359.A0A550CX45"/>
<dbReference type="OrthoDB" id="2928961at2759"/>
<sequence length="481" mass="54335">MISHKDRKDDTVADEQAQHHRSLQRGAHQPASNHPLERLPYEILALFFQVCVTQDKGQPNQFFHDTSKAPWKLTHICARWRAVAIRTPSLWTTIRVSVDALETPERSEEDVTSLLVSYLQRSQPLPLSLVLMSEDSLPEHILQPILDTVQRWHDVFIFTHPDDLRRFNGIRGRLPELQALQIIPTRLGEPFDAPPAMFEIAPKLDTLSLGGHALDLHFALPWAQVRSFEANYIDPADVLHLLPSMPDLAVLKLGRELPEQPPEDVEGVMVTLSHVHTFTLNVVEGQHASGHPDDLLSHLIFPALSDLEVECDVEESIENVRSFIERSECRIEALTLVITFRCRDGLQELFKVIPHVQRLTVFDGLSMTEMSLLEALVVRPEDPAGVLVPKVEHITLLASKPLPEEHVQKWLDVFESRVEPAQPQDSDRESDGTPPVCALRSILMGCTSGENIVDNEACLERFHRIMDAGVSVDLWYGPDIF</sequence>
<dbReference type="Proteomes" id="UP000320762">
    <property type="component" value="Unassembled WGS sequence"/>
</dbReference>
<organism evidence="2 3">
    <name type="scientific">Schizophyllum amplum</name>
    <dbReference type="NCBI Taxonomy" id="97359"/>
    <lineage>
        <taxon>Eukaryota</taxon>
        <taxon>Fungi</taxon>
        <taxon>Dikarya</taxon>
        <taxon>Basidiomycota</taxon>
        <taxon>Agaricomycotina</taxon>
        <taxon>Agaricomycetes</taxon>
        <taxon>Agaricomycetidae</taxon>
        <taxon>Agaricales</taxon>
        <taxon>Schizophyllaceae</taxon>
        <taxon>Schizophyllum</taxon>
    </lineage>
</organism>
<dbReference type="EMBL" id="VDMD01000001">
    <property type="protein sequence ID" value="TRM69365.1"/>
    <property type="molecule type" value="Genomic_DNA"/>
</dbReference>
<reference evidence="2 3" key="1">
    <citation type="journal article" date="2019" name="New Phytol.">
        <title>Comparative genomics reveals unique wood-decay strategies and fruiting body development in the Schizophyllaceae.</title>
        <authorList>
            <person name="Almasi E."/>
            <person name="Sahu N."/>
            <person name="Krizsan K."/>
            <person name="Balint B."/>
            <person name="Kovacs G.M."/>
            <person name="Kiss B."/>
            <person name="Cseklye J."/>
            <person name="Drula E."/>
            <person name="Henrissat B."/>
            <person name="Nagy I."/>
            <person name="Chovatia M."/>
            <person name="Adam C."/>
            <person name="LaButti K."/>
            <person name="Lipzen A."/>
            <person name="Riley R."/>
            <person name="Grigoriev I.V."/>
            <person name="Nagy L.G."/>
        </authorList>
    </citation>
    <scope>NUCLEOTIDE SEQUENCE [LARGE SCALE GENOMIC DNA]</scope>
    <source>
        <strain evidence="2 3">NL-1724</strain>
    </source>
</reference>
<evidence type="ECO:0000313" key="3">
    <source>
        <dbReference type="Proteomes" id="UP000320762"/>
    </source>
</evidence>
<name>A0A550CX45_9AGAR</name>
<dbReference type="AlphaFoldDB" id="A0A550CX45"/>
<comment type="caution">
    <text evidence="2">The sequence shown here is derived from an EMBL/GenBank/DDBJ whole genome shotgun (WGS) entry which is preliminary data.</text>
</comment>
<feature type="region of interest" description="Disordered" evidence="1">
    <location>
        <begin position="1"/>
        <end position="32"/>
    </location>
</feature>
<evidence type="ECO:0000313" key="2">
    <source>
        <dbReference type="EMBL" id="TRM69365.1"/>
    </source>
</evidence>
<protein>
    <submittedName>
        <fullName evidence="2">Uncharacterized protein</fullName>
    </submittedName>
</protein>
<feature type="compositionally biased region" description="Basic and acidic residues" evidence="1">
    <location>
        <begin position="1"/>
        <end position="11"/>
    </location>
</feature>
<proteinExistence type="predicted"/>
<gene>
    <name evidence="2" type="ORF">BD626DRAFT_391275</name>
</gene>
<evidence type="ECO:0000256" key="1">
    <source>
        <dbReference type="SAM" id="MobiDB-lite"/>
    </source>
</evidence>